<accession>A0A1I6CPG7</accession>
<keyword evidence="5" id="KW-1185">Reference proteome</keyword>
<dbReference type="RefSeq" id="WP_093587668.1">
    <property type="nucleotide sequence ID" value="NZ_FOYL01000001.1"/>
</dbReference>
<evidence type="ECO:0000313" key="4">
    <source>
        <dbReference type="EMBL" id="SFQ95070.1"/>
    </source>
</evidence>
<dbReference type="PANTHER" id="PTHR24320:SF148">
    <property type="entry name" value="NAD(P)-BINDING ROSSMANN-FOLD SUPERFAMILY PROTEIN"/>
    <property type="match status" value="1"/>
</dbReference>
<gene>
    <name evidence="4" type="ORF">SAMN04488564_10124</name>
</gene>
<dbReference type="STRING" id="84724.SAMN04488564_10124"/>
<dbReference type="Proteomes" id="UP000198583">
    <property type="component" value="Unassembled WGS sequence"/>
</dbReference>
<dbReference type="CDD" id="cd05327">
    <property type="entry name" value="retinol-DH_like_SDR_c_like"/>
    <property type="match status" value="1"/>
</dbReference>
<dbReference type="Pfam" id="PF00106">
    <property type="entry name" value="adh_short"/>
    <property type="match status" value="1"/>
</dbReference>
<dbReference type="EMBL" id="FOYL01000001">
    <property type="protein sequence ID" value="SFQ95070.1"/>
    <property type="molecule type" value="Genomic_DNA"/>
</dbReference>
<reference evidence="5" key="1">
    <citation type="submission" date="2016-10" db="EMBL/GenBank/DDBJ databases">
        <authorList>
            <person name="Varghese N."/>
            <person name="Submissions S."/>
        </authorList>
    </citation>
    <scope>NUCLEOTIDE SEQUENCE [LARGE SCALE GENOMIC DNA]</scope>
    <source>
        <strain evidence="5">DSM 44232</strain>
    </source>
</reference>
<sequence length="314" mass="33226">MSERITTPFGFGSTALEVVEGVDLSGRRAVVTGGASGIGVETVRALAAAGAEVTIAARDVEAGQKVAAEVSASTGNKAVLVAPLELTSQESVKAFAAAWDGPLHLLINNAGVMASPLTRTPEGWELQFATNHFGHFTLTLGLFDALRAEGARVVNVSSSGHLSSPVVFEDIHFERREYDRWQAYGQSKTANVLFGVEAGRRWASEGITMNALMPGGILTALQRHISQEELQARIKLRGGDNPLRLKTPEQGAATTLVLAVSPLVEGRSGLYFEDCNEALPNTEGMTNGVAAYAVDPEAAAQLWKASEETLKVQA</sequence>
<dbReference type="AlphaFoldDB" id="A0A1I6CPG7"/>
<dbReference type="OrthoDB" id="4577644at2"/>
<dbReference type="InterPro" id="IPR002347">
    <property type="entry name" value="SDR_fam"/>
</dbReference>
<dbReference type="Gene3D" id="3.40.50.720">
    <property type="entry name" value="NAD(P)-binding Rossmann-like Domain"/>
    <property type="match status" value="1"/>
</dbReference>
<proteinExistence type="inferred from homology"/>
<name>A0A1I6CPG7_9PSEU</name>
<keyword evidence="2" id="KW-0560">Oxidoreductase</keyword>
<evidence type="ECO:0000256" key="1">
    <source>
        <dbReference type="ARBA" id="ARBA00006484"/>
    </source>
</evidence>
<dbReference type="SUPFAM" id="SSF51735">
    <property type="entry name" value="NAD(P)-binding Rossmann-fold domains"/>
    <property type="match status" value="1"/>
</dbReference>
<dbReference type="PANTHER" id="PTHR24320">
    <property type="entry name" value="RETINOL DEHYDROGENASE"/>
    <property type="match status" value="1"/>
</dbReference>
<evidence type="ECO:0000313" key="5">
    <source>
        <dbReference type="Proteomes" id="UP000198583"/>
    </source>
</evidence>
<evidence type="ECO:0000256" key="3">
    <source>
        <dbReference type="ARBA" id="ARBA00071493"/>
    </source>
</evidence>
<dbReference type="GO" id="GO:0016491">
    <property type="term" value="F:oxidoreductase activity"/>
    <property type="evidence" value="ECO:0007669"/>
    <property type="project" value="UniProtKB-KW"/>
</dbReference>
<comment type="similarity">
    <text evidence="1">Belongs to the short-chain dehydrogenases/reductases (SDR) family.</text>
</comment>
<protein>
    <recommendedName>
        <fullName evidence="3">Probable oxidoreductase</fullName>
    </recommendedName>
</protein>
<evidence type="ECO:0000256" key="2">
    <source>
        <dbReference type="ARBA" id="ARBA00023002"/>
    </source>
</evidence>
<dbReference type="FunFam" id="3.40.50.720:FF:000594">
    <property type="entry name" value="Short-chain oxidoreductase"/>
    <property type="match status" value="1"/>
</dbReference>
<dbReference type="InterPro" id="IPR036291">
    <property type="entry name" value="NAD(P)-bd_dom_sf"/>
</dbReference>
<dbReference type="PRINTS" id="PR00081">
    <property type="entry name" value="GDHRDH"/>
</dbReference>
<organism evidence="4 5">
    <name type="scientific">Lentzea waywayandensis</name>
    <dbReference type="NCBI Taxonomy" id="84724"/>
    <lineage>
        <taxon>Bacteria</taxon>
        <taxon>Bacillati</taxon>
        <taxon>Actinomycetota</taxon>
        <taxon>Actinomycetes</taxon>
        <taxon>Pseudonocardiales</taxon>
        <taxon>Pseudonocardiaceae</taxon>
        <taxon>Lentzea</taxon>
    </lineage>
</organism>